<dbReference type="Pfam" id="PF24366">
    <property type="entry name" value="DUF7522"/>
    <property type="match status" value="1"/>
</dbReference>
<dbReference type="RefSeq" id="WP_232570273.1">
    <property type="nucleotide sequence ID" value="NZ_CP089466.1"/>
</dbReference>
<dbReference type="GeneID" id="69118492"/>
<evidence type="ECO:0000313" key="1">
    <source>
        <dbReference type="EMBL" id="MFC3478498.1"/>
    </source>
</evidence>
<protein>
    <submittedName>
        <fullName evidence="1">Uncharacterized protein</fullName>
    </submittedName>
</protein>
<dbReference type="AlphaFoldDB" id="A0ABD5NI00"/>
<dbReference type="EMBL" id="JBHRWN010000002">
    <property type="protein sequence ID" value="MFC3478498.1"/>
    <property type="molecule type" value="Genomic_DNA"/>
</dbReference>
<comment type="caution">
    <text evidence="1">The sequence shown here is derived from an EMBL/GenBank/DDBJ whole genome shotgun (WGS) entry which is preliminary data.</text>
</comment>
<gene>
    <name evidence="1" type="ORF">ACFOKC_12275</name>
</gene>
<dbReference type="InterPro" id="IPR055944">
    <property type="entry name" value="DUF7522"/>
</dbReference>
<name>A0ABD5NI00_9EURY</name>
<keyword evidence="2" id="KW-1185">Reference proteome</keyword>
<reference evidence="1 2" key="1">
    <citation type="journal article" date="2019" name="Int. J. Syst. Evol. Microbiol.">
        <title>The Global Catalogue of Microorganisms (GCM) 10K type strain sequencing project: providing services to taxonomists for standard genome sequencing and annotation.</title>
        <authorList>
            <consortium name="The Broad Institute Genomics Platform"/>
            <consortium name="The Broad Institute Genome Sequencing Center for Infectious Disease"/>
            <person name="Wu L."/>
            <person name="Ma J."/>
        </authorList>
    </citation>
    <scope>NUCLEOTIDE SEQUENCE [LARGE SCALE GENOMIC DNA]</scope>
    <source>
        <strain evidence="1 2">CGMCC 1.12562</strain>
    </source>
</reference>
<sequence length="121" mass="13645">MEGEQRDALVADVRETAGDALRCVAEYDQTGYDVFYERDGLETRLERLAEDIHADLVLQEVGREHLEDLFDAGSLRCSMYRFDDLTAFHFLASDYTGLFVSVDSDADVPLCSFADACRGYL</sequence>
<evidence type="ECO:0000313" key="2">
    <source>
        <dbReference type="Proteomes" id="UP001595660"/>
    </source>
</evidence>
<organism evidence="1 2">
    <name type="scientific">Halobacterium litoreum</name>
    <dbReference type="NCBI Taxonomy" id="2039234"/>
    <lineage>
        <taxon>Archaea</taxon>
        <taxon>Methanobacteriati</taxon>
        <taxon>Methanobacteriota</taxon>
        <taxon>Stenosarchaea group</taxon>
        <taxon>Halobacteria</taxon>
        <taxon>Halobacteriales</taxon>
        <taxon>Halobacteriaceae</taxon>
        <taxon>Halobacterium</taxon>
    </lineage>
</organism>
<accession>A0ABD5NI00</accession>
<dbReference type="Proteomes" id="UP001595660">
    <property type="component" value="Unassembled WGS sequence"/>
</dbReference>
<proteinExistence type="predicted"/>